<dbReference type="InterPro" id="IPR055754">
    <property type="entry name" value="DUF7330"/>
</dbReference>
<evidence type="ECO:0000256" key="1">
    <source>
        <dbReference type="SAM" id="MobiDB-lite"/>
    </source>
</evidence>
<feature type="region of interest" description="Disordered" evidence="1">
    <location>
        <begin position="1"/>
        <end position="34"/>
    </location>
</feature>
<keyword evidence="4" id="KW-1185">Reference proteome</keyword>
<sequence length="235" mass="26693">MDLEHIEGTDFSEAPDGTFVQTTPPELVRSGPGQAGNGDVTNYMVITTVEPINGAWIIDPLLPVTHQIIEQPKTELESDTQGTPQLRHYAYNFYLYSCSQTVALIGFRGDPTYPKARAYINGDRLCSVSIQNPNNSIFDMVVHAEDRLVLRIPRNFTGVLRHIHHRNGIYDVALLPSRSMKRKLQLLESEEDIETSYFVGDLRNSGYLDWFSWKGSKIEFFCQRGDSELSFEDED</sequence>
<dbReference type="EMBL" id="KV419412">
    <property type="protein sequence ID" value="KZS91919.1"/>
    <property type="molecule type" value="Genomic_DNA"/>
</dbReference>
<dbReference type="Proteomes" id="UP000076722">
    <property type="component" value="Unassembled WGS sequence"/>
</dbReference>
<feature type="domain" description="DUF7330" evidence="2">
    <location>
        <begin position="42"/>
        <end position="234"/>
    </location>
</feature>
<organism evidence="3 4">
    <name type="scientific">Sistotremastrum niveocremeum HHB9708</name>
    <dbReference type="NCBI Taxonomy" id="1314777"/>
    <lineage>
        <taxon>Eukaryota</taxon>
        <taxon>Fungi</taxon>
        <taxon>Dikarya</taxon>
        <taxon>Basidiomycota</taxon>
        <taxon>Agaricomycotina</taxon>
        <taxon>Agaricomycetes</taxon>
        <taxon>Sistotremastrales</taxon>
        <taxon>Sistotremastraceae</taxon>
        <taxon>Sertulicium</taxon>
        <taxon>Sertulicium niveocremeum</taxon>
    </lineage>
</organism>
<gene>
    <name evidence="3" type="ORF">SISNIDRAFT_496291</name>
</gene>
<name>A0A164SYI9_9AGAM</name>
<dbReference type="AlphaFoldDB" id="A0A164SYI9"/>
<evidence type="ECO:0000313" key="3">
    <source>
        <dbReference type="EMBL" id="KZS91919.1"/>
    </source>
</evidence>
<reference evidence="3 4" key="1">
    <citation type="journal article" date="2016" name="Mol. Biol. Evol.">
        <title>Comparative Genomics of Early-Diverging Mushroom-Forming Fungi Provides Insights into the Origins of Lignocellulose Decay Capabilities.</title>
        <authorList>
            <person name="Nagy L.G."/>
            <person name="Riley R."/>
            <person name="Tritt A."/>
            <person name="Adam C."/>
            <person name="Daum C."/>
            <person name="Floudas D."/>
            <person name="Sun H."/>
            <person name="Yadav J.S."/>
            <person name="Pangilinan J."/>
            <person name="Larsson K.H."/>
            <person name="Matsuura K."/>
            <person name="Barry K."/>
            <person name="Labutti K."/>
            <person name="Kuo R."/>
            <person name="Ohm R.A."/>
            <person name="Bhattacharya S.S."/>
            <person name="Shirouzu T."/>
            <person name="Yoshinaga Y."/>
            <person name="Martin F.M."/>
            <person name="Grigoriev I.V."/>
            <person name="Hibbett D.S."/>
        </authorList>
    </citation>
    <scope>NUCLEOTIDE SEQUENCE [LARGE SCALE GENOMIC DNA]</scope>
    <source>
        <strain evidence="3 4">HHB9708</strain>
    </source>
</reference>
<accession>A0A164SYI9</accession>
<protein>
    <recommendedName>
        <fullName evidence="2">DUF7330 domain-containing protein</fullName>
    </recommendedName>
</protein>
<dbReference type="Pfam" id="PF24016">
    <property type="entry name" value="DUF7330"/>
    <property type="match status" value="1"/>
</dbReference>
<evidence type="ECO:0000313" key="4">
    <source>
        <dbReference type="Proteomes" id="UP000076722"/>
    </source>
</evidence>
<proteinExistence type="predicted"/>
<evidence type="ECO:0000259" key="2">
    <source>
        <dbReference type="Pfam" id="PF24016"/>
    </source>
</evidence>